<dbReference type="PANTHER" id="PTHR47506">
    <property type="entry name" value="TRANSCRIPTIONAL REGULATORY PROTEIN"/>
    <property type="match status" value="1"/>
</dbReference>
<dbReference type="GO" id="GO:0003677">
    <property type="term" value="F:DNA binding"/>
    <property type="evidence" value="ECO:0007669"/>
    <property type="project" value="UniProtKB-UniRule"/>
</dbReference>
<dbReference type="Gene3D" id="1.10.10.60">
    <property type="entry name" value="Homeodomain-like"/>
    <property type="match status" value="1"/>
</dbReference>
<gene>
    <name evidence="6" type="ORF">WQ53_15290</name>
</gene>
<keyword evidence="7" id="KW-1185">Reference proteome</keyword>
<dbReference type="Pfam" id="PF16925">
    <property type="entry name" value="TetR_C_13"/>
    <property type="match status" value="1"/>
</dbReference>
<protein>
    <submittedName>
        <fullName evidence="6">TetR family transcriptional regulator</fullName>
    </submittedName>
</protein>
<feature type="domain" description="HTH tetR-type" evidence="5">
    <location>
        <begin position="15"/>
        <end position="75"/>
    </location>
</feature>
<evidence type="ECO:0000256" key="3">
    <source>
        <dbReference type="ARBA" id="ARBA00023163"/>
    </source>
</evidence>
<feature type="DNA-binding region" description="H-T-H motif" evidence="4">
    <location>
        <begin position="38"/>
        <end position="57"/>
    </location>
</feature>
<dbReference type="InterPro" id="IPR036271">
    <property type="entry name" value="Tet_transcr_reg_TetR-rel_C_sf"/>
</dbReference>
<keyword evidence="3" id="KW-0804">Transcription</keyword>
<dbReference type="SUPFAM" id="SSF46689">
    <property type="entry name" value="Homeodomain-like"/>
    <property type="match status" value="1"/>
</dbReference>
<keyword evidence="2 4" id="KW-0238">DNA-binding</keyword>
<dbReference type="Pfam" id="PF00440">
    <property type="entry name" value="TetR_N"/>
    <property type="match status" value="1"/>
</dbReference>
<dbReference type="KEGG" id="psuw:WQ53_15290"/>
<evidence type="ECO:0000313" key="7">
    <source>
        <dbReference type="Proteomes" id="UP000033067"/>
    </source>
</evidence>
<dbReference type="SUPFAM" id="SSF48498">
    <property type="entry name" value="Tetracyclin repressor-like, C-terminal domain"/>
    <property type="match status" value="1"/>
</dbReference>
<dbReference type="RefSeq" id="WP_052633547.1">
    <property type="nucleotide sequence ID" value="NZ_CP011144.1"/>
</dbReference>
<accession>A0A0E3Z2T0</accession>
<name>A0A0E3Z2T0_9GAMM</name>
<dbReference type="Proteomes" id="UP000033067">
    <property type="component" value="Chromosome"/>
</dbReference>
<reference evidence="6 7" key="1">
    <citation type="journal article" date="2015" name="Genome Announc.">
        <title>Complete Genome Sequence of Pseudoxanthomonas suwonensis Strain J1, a Cellulose-Degrading Bacterium Isolated from Leaf- and Wood-Enriched Soil.</title>
        <authorList>
            <person name="Hou L."/>
            <person name="Jiang J."/>
            <person name="Xu Z."/>
            <person name="Zhou Y."/>
            <person name="Leung F.C."/>
        </authorList>
    </citation>
    <scope>NUCLEOTIDE SEQUENCE [LARGE SCALE GENOMIC DNA]</scope>
    <source>
        <strain evidence="6 7">J1</strain>
    </source>
</reference>
<evidence type="ECO:0000313" key="6">
    <source>
        <dbReference type="EMBL" id="AKC87932.1"/>
    </source>
</evidence>
<dbReference type="Gene3D" id="1.10.357.10">
    <property type="entry name" value="Tetracycline Repressor, domain 2"/>
    <property type="match status" value="1"/>
</dbReference>
<dbReference type="PROSITE" id="PS50977">
    <property type="entry name" value="HTH_TETR_2"/>
    <property type="match status" value="1"/>
</dbReference>
<dbReference type="InterPro" id="IPR009057">
    <property type="entry name" value="Homeodomain-like_sf"/>
</dbReference>
<organism evidence="6 7">
    <name type="scientific">Pseudoxanthomonas suwonensis</name>
    <dbReference type="NCBI Taxonomy" id="314722"/>
    <lineage>
        <taxon>Bacteria</taxon>
        <taxon>Pseudomonadati</taxon>
        <taxon>Pseudomonadota</taxon>
        <taxon>Gammaproteobacteria</taxon>
        <taxon>Lysobacterales</taxon>
        <taxon>Lysobacteraceae</taxon>
        <taxon>Pseudoxanthomonas</taxon>
    </lineage>
</organism>
<dbReference type="AlphaFoldDB" id="A0A0E3Z2T0"/>
<dbReference type="PATRIC" id="fig|314722.6.peg.3310"/>
<evidence type="ECO:0000256" key="2">
    <source>
        <dbReference type="ARBA" id="ARBA00023125"/>
    </source>
</evidence>
<evidence type="ECO:0000256" key="1">
    <source>
        <dbReference type="ARBA" id="ARBA00023015"/>
    </source>
</evidence>
<dbReference type="InterPro" id="IPR011075">
    <property type="entry name" value="TetR_C"/>
</dbReference>
<keyword evidence="1" id="KW-0805">Transcription regulation</keyword>
<dbReference type="EMBL" id="CP011144">
    <property type="protein sequence ID" value="AKC87932.1"/>
    <property type="molecule type" value="Genomic_DNA"/>
</dbReference>
<evidence type="ECO:0000259" key="5">
    <source>
        <dbReference type="PROSITE" id="PS50977"/>
    </source>
</evidence>
<sequence length="214" mass="22898">MTPSAAIATPTAKGASTRGMLLERACGMAARVGLEGVTIGELASAAGMSKSGVFAHFGSREDLVRQTLDWAAGQFIAEVMAPSLKRPRGLPRLQAIAEAWIGWIAGHPDGCVFLGAAMEYDGRPGPMRDHVVRMLESWRAALERAVALAVEQGHLRAGTDPALVAFQLQALMQGLHHARLHQPQAAQDLVRRAVADLFDRYRADAVASSPRTSR</sequence>
<dbReference type="OrthoDB" id="326421at2"/>
<dbReference type="PANTHER" id="PTHR47506:SF6">
    <property type="entry name" value="HTH-TYPE TRANSCRIPTIONAL REPRESSOR NEMR"/>
    <property type="match status" value="1"/>
</dbReference>
<dbReference type="InterPro" id="IPR001647">
    <property type="entry name" value="HTH_TetR"/>
</dbReference>
<proteinExistence type="predicted"/>
<evidence type="ECO:0000256" key="4">
    <source>
        <dbReference type="PROSITE-ProRule" id="PRU00335"/>
    </source>
</evidence>